<feature type="domain" description="ABC transporter" evidence="6">
    <location>
        <begin position="21"/>
        <end position="247"/>
    </location>
</feature>
<dbReference type="GO" id="GO:0005524">
    <property type="term" value="F:ATP binding"/>
    <property type="evidence" value="ECO:0007669"/>
    <property type="project" value="UniProtKB-KW"/>
</dbReference>
<dbReference type="PANTHER" id="PTHR46743:SF2">
    <property type="entry name" value="TEICHOIC ACIDS EXPORT ATP-BINDING PROTEIN TAGH"/>
    <property type="match status" value="1"/>
</dbReference>
<evidence type="ECO:0000259" key="6">
    <source>
        <dbReference type="PROSITE" id="PS50893"/>
    </source>
</evidence>
<dbReference type="EMBL" id="JBHSAJ010000027">
    <property type="protein sequence ID" value="MFC3934956.1"/>
    <property type="molecule type" value="Genomic_DNA"/>
</dbReference>
<dbReference type="InterPro" id="IPR003439">
    <property type="entry name" value="ABC_transporter-like_ATP-bd"/>
</dbReference>
<comment type="similarity">
    <text evidence="1">Belongs to the ABC transporter superfamily.</text>
</comment>
<evidence type="ECO:0000313" key="7">
    <source>
        <dbReference type="EMBL" id="MFC3934956.1"/>
    </source>
</evidence>
<dbReference type="CDD" id="cd03220">
    <property type="entry name" value="ABC_KpsT_Wzt"/>
    <property type="match status" value="1"/>
</dbReference>
<organism evidence="7 8">
    <name type="scientific">Acidovorax facilis</name>
    <dbReference type="NCBI Taxonomy" id="12917"/>
    <lineage>
        <taxon>Bacteria</taxon>
        <taxon>Pseudomonadati</taxon>
        <taxon>Pseudomonadota</taxon>
        <taxon>Betaproteobacteria</taxon>
        <taxon>Burkholderiales</taxon>
        <taxon>Comamonadaceae</taxon>
        <taxon>Acidovorax</taxon>
    </lineage>
</organism>
<dbReference type="CDD" id="cd10147">
    <property type="entry name" value="Wzt_C-like"/>
    <property type="match status" value="1"/>
</dbReference>
<keyword evidence="5 7" id="KW-0067">ATP-binding</keyword>
<dbReference type="InterPro" id="IPR027417">
    <property type="entry name" value="P-loop_NTPase"/>
</dbReference>
<dbReference type="Proteomes" id="UP001595693">
    <property type="component" value="Unassembled WGS sequence"/>
</dbReference>
<dbReference type="Pfam" id="PF00005">
    <property type="entry name" value="ABC_tran"/>
    <property type="match status" value="1"/>
</dbReference>
<accession>A0ABV8D9G1</accession>
<evidence type="ECO:0000256" key="4">
    <source>
        <dbReference type="ARBA" id="ARBA00022741"/>
    </source>
</evidence>
<dbReference type="InterPro" id="IPR017871">
    <property type="entry name" value="ABC_transporter-like_CS"/>
</dbReference>
<keyword evidence="3" id="KW-1003">Cell membrane</keyword>
<evidence type="ECO:0000256" key="3">
    <source>
        <dbReference type="ARBA" id="ARBA00022475"/>
    </source>
</evidence>
<dbReference type="PROSITE" id="PS00211">
    <property type="entry name" value="ABC_TRANSPORTER_1"/>
    <property type="match status" value="1"/>
</dbReference>
<reference evidence="8" key="1">
    <citation type="journal article" date="2019" name="Int. J. Syst. Evol. Microbiol.">
        <title>The Global Catalogue of Microorganisms (GCM) 10K type strain sequencing project: providing services to taxonomists for standard genome sequencing and annotation.</title>
        <authorList>
            <consortium name="The Broad Institute Genomics Platform"/>
            <consortium name="The Broad Institute Genome Sequencing Center for Infectious Disease"/>
            <person name="Wu L."/>
            <person name="Ma J."/>
        </authorList>
    </citation>
    <scope>NUCLEOTIDE SEQUENCE [LARGE SCALE GENOMIC DNA]</scope>
    <source>
        <strain evidence="8">CCUG 2113</strain>
    </source>
</reference>
<dbReference type="InterPro" id="IPR029439">
    <property type="entry name" value="Wzt_C"/>
</dbReference>
<proteinExistence type="inferred from homology"/>
<dbReference type="Gene3D" id="3.40.50.300">
    <property type="entry name" value="P-loop containing nucleotide triphosphate hydrolases"/>
    <property type="match status" value="1"/>
</dbReference>
<keyword evidence="8" id="KW-1185">Reference proteome</keyword>
<keyword evidence="4" id="KW-0547">Nucleotide-binding</keyword>
<dbReference type="SUPFAM" id="SSF52540">
    <property type="entry name" value="P-loop containing nucleoside triphosphate hydrolases"/>
    <property type="match status" value="1"/>
</dbReference>
<keyword evidence="3" id="KW-0472">Membrane</keyword>
<dbReference type="InterPro" id="IPR003593">
    <property type="entry name" value="AAA+_ATPase"/>
</dbReference>
<evidence type="ECO:0000256" key="1">
    <source>
        <dbReference type="ARBA" id="ARBA00005417"/>
    </source>
</evidence>
<evidence type="ECO:0000256" key="2">
    <source>
        <dbReference type="ARBA" id="ARBA00022448"/>
    </source>
</evidence>
<dbReference type="SMART" id="SM00382">
    <property type="entry name" value="AAA"/>
    <property type="match status" value="1"/>
</dbReference>
<dbReference type="Pfam" id="PF14524">
    <property type="entry name" value="Wzt_C"/>
    <property type="match status" value="1"/>
</dbReference>
<dbReference type="InterPro" id="IPR015860">
    <property type="entry name" value="ABC_transpr_TagH-like"/>
</dbReference>
<dbReference type="Gene3D" id="2.70.50.60">
    <property type="entry name" value="abc- transporter (atp binding component) like domain"/>
    <property type="match status" value="1"/>
</dbReference>
<dbReference type="RefSeq" id="WP_055395170.1">
    <property type="nucleotide sequence ID" value="NZ_JAMXAX010000062.1"/>
</dbReference>
<comment type="caution">
    <text evidence="7">The sequence shown here is derived from an EMBL/GenBank/DDBJ whole genome shotgun (WGS) entry which is preliminary data.</text>
</comment>
<gene>
    <name evidence="7" type="ORF">ACFOW3_09985</name>
</gene>
<evidence type="ECO:0000256" key="5">
    <source>
        <dbReference type="ARBA" id="ARBA00022840"/>
    </source>
</evidence>
<evidence type="ECO:0000313" key="8">
    <source>
        <dbReference type="Proteomes" id="UP001595693"/>
    </source>
</evidence>
<keyword evidence="2" id="KW-0813">Transport</keyword>
<name>A0ABV8D9G1_9BURK</name>
<sequence>MSTAVISVRGISKCYPIFDSARSRVLHALWPKYERGVRQHWALRNIDFEVQQGESVAIIGRNGGGKSTLLEILTGTLQPTTGTVSVHGRVSALLELGSGFNPEYTGRDNVLLNGLLLGLSREEILARFSEIEEFAEIGDAIDRPVKSYSSGMMMRLAFSVQVLCDPDILIVDEALSVGDFFFQQKCFNRLREMREKGLTLLFVSHDMGTVRDLCQKAVYLRHGEQVYAGETQGAIRRYFAEGGEPREVPPPVQPPNPEAVFPQLPPDTAWSRPVAAGKPLFAVRILDSNGCDTVAVHLGDTIRVRIYFQGGEEVERLRLVLAVKNRYDQIVNSTSSRRLGFMQIVSTERDWSAFDFEMDLRLEAGQYSLRVGFSSESLVSNRGVELDTTDWFGPLEVRWDYENESAPFLGMFGLPVRGSLA</sequence>
<dbReference type="InterPro" id="IPR050683">
    <property type="entry name" value="Bact_Polysacc_Export_ATP-bd"/>
</dbReference>
<dbReference type="PROSITE" id="PS50893">
    <property type="entry name" value="ABC_TRANSPORTER_2"/>
    <property type="match status" value="1"/>
</dbReference>
<protein>
    <submittedName>
        <fullName evidence="7">ABC transporter ATP-binding protein</fullName>
    </submittedName>
</protein>
<dbReference type="PANTHER" id="PTHR46743">
    <property type="entry name" value="TEICHOIC ACIDS EXPORT ATP-BINDING PROTEIN TAGH"/>
    <property type="match status" value="1"/>
</dbReference>